<reference evidence="2 3" key="1">
    <citation type="journal article" date="2016" name="Nat. Commun.">
        <title>Thousands of microbial genomes shed light on interconnected biogeochemical processes in an aquifer system.</title>
        <authorList>
            <person name="Anantharaman K."/>
            <person name="Brown C.T."/>
            <person name="Hug L.A."/>
            <person name="Sharon I."/>
            <person name="Castelle C.J."/>
            <person name="Probst A.J."/>
            <person name="Thomas B.C."/>
            <person name="Singh A."/>
            <person name="Wilkins M.J."/>
            <person name="Karaoz U."/>
            <person name="Brodie E.L."/>
            <person name="Williams K.H."/>
            <person name="Hubbard S.S."/>
            <person name="Banfield J.F."/>
        </authorList>
    </citation>
    <scope>NUCLEOTIDE SEQUENCE [LARGE SCALE GENOMIC DNA]</scope>
</reference>
<dbReference type="AlphaFoldDB" id="A0A1F5JJ67"/>
<sequence length="489" mass="53724">MGVQVETRIVGIDLDDCVLWREVLTRLFGHAKNMALRPALPKKSLDDIPQLDHTPKDLSIKGPKEVISAFFHFRRTAIPGVAEELREEIANGALVYGITGRKATKAWAEMTEAQLIRENIPLTAVYMTPKKSSDLESKADSIRQLEITDFYEDDRRTLRYLAKLFPRVRFNYINHGLAHLTEKELAENPNITVIPIIDVARTKCTSEEESAVRNSELRELTTFADGAVEWLHEKSRRRLRAWHLTALGVGFSILGIELAEYQNRTGKYSLKTTALAFGSAFIGAALDLGDGKLARVERSEMTDEKAKARHEIIGQALDPAADGVIEAWQAGSAAVTAAKNGDRFAAAMALRRLCLVNGPRTAKAIAGCFGIEVPETYRIKDVLHGDIRFFGTSLGRKIPNYLATLVNRIRGVSVQGGADVIASGANGLVTTERLSSLITPKGEKVLSDKEIKHAKTRAIVLGVEGFAFVGAAYLLGKVLLPGKKDTKQK</sequence>
<dbReference type="EMBL" id="MFCP01000017">
    <property type="protein sequence ID" value="OGE28649.1"/>
    <property type="molecule type" value="Genomic_DNA"/>
</dbReference>
<gene>
    <name evidence="2" type="ORF">A2867_04355</name>
</gene>
<evidence type="ECO:0000256" key="1">
    <source>
        <dbReference type="SAM" id="Phobius"/>
    </source>
</evidence>
<dbReference type="Proteomes" id="UP000177555">
    <property type="component" value="Unassembled WGS sequence"/>
</dbReference>
<organism evidence="2 3">
    <name type="scientific">Candidatus Daviesbacteria bacterium RIFCSPHIGHO2_01_FULL_40_11</name>
    <dbReference type="NCBI Taxonomy" id="1797762"/>
    <lineage>
        <taxon>Bacteria</taxon>
        <taxon>Candidatus Daviesiibacteriota</taxon>
    </lineage>
</organism>
<keyword evidence="1" id="KW-0812">Transmembrane</keyword>
<evidence type="ECO:0000313" key="2">
    <source>
        <dbReference type="EMBL" id="OGE28649.1"/>
    </source>
</evidence>
<accession>A0A1F5JJ67</accession>
<keyword evidence="1" id="KW-0472">Membrane</keyword>
<name>A0A1F5JJ67_9BACT</name>
<comment type="caution">
    <text evidence="2">The sequence shown here is derived from an EMBL/GenBank/DDBJ whole genome shotgun (WGS) entry which is preliminary data.</text>
</comment>
<protein>
    <submittedName>
        <fullName evidence="2">Uncharacterized protein</fullName>
    </submittedName>
</protein>
<evidence type="ECO:0000313" key="3">
    <source>
        <dbReference type="Proteomes" id="UP000177555"/>
    </source>
</evidence>
<keyword evidence="1" id="KW-1133">Transmembrane helix</keyword>
<proteinExistence type="predicted"/>
<feature type="transmembrane region" description="Helical" evidence="1">
    <location>
        <begin position="458"/>
        <end position="476"/>
    </location>
</feature>